<dbReference type="SUPFAM" id="SSF51735">
    <property type="entry name" value="NAD(P)-binding Rossmann-fold domains"/>
    <property type="match status" value="1"/>
</dbReference>
<dbReference type="OrthoDB" id="5510591at2"/>
<keyword evidence="3" id="KW-1185">Reference proteome</keyword>
<dbReference type="PANTHER" id="PTHR47129:SF1">
    <property type="entry name" value="NMRA-LIKE DOMAIN-CONTAINING PROTEIN"/>
    <property type="match status" value="1"/>
</dbReference>
<sequence length="299" mass="30487">MIIVTGANGKLGRGVVERLLNRVPAHDVGVCVRDPQVARPLADRGVRVRKGDFTDPGSLAHAFEGADRVLVVSVDTTGPDAVAMHRTAIRAARDAGAARIVYTSHAGARPGSAFAPMSDHAAAEEDLRGAGMPFTSLRNGFYASTAVMLLQSALATGELAVPDDGPVAWTTHSDLAEAAAVALHGDVPGGGVLDGPTPALTACEALDMAEVAALASHVTGRTIRHVVVPPDDYRARLIAHGAPERAAALLVGMFAAAREGDFATVGPTLADLLGRAPGTLRDALASATTTSSHPSGLSA</sequence>
<dbReference type="PANTHER" id="PTHR47129">
    <property type="entry name" value="QUINONE OXIDOREDUCTASE 2"/>
    <property type="match status" value="1"/>
</dbReference>
<name>A0A543FPY6_9PSEU</name>
<dbReference type="Gene3D" id="3.90.25.10">
    <property type="entry name" value="UDP-galactose 4-epimerase, domain 1"/>
    <property type="match status" value="1"/>
</dbReference>
<dbReference type="Proteomes" id="UP000319818">
    <property type="component" value="Unassembled WGS sequence"/>
</dbReference>
<accession>A0A543FPY6</accession>
<dbReference type="InterPro" id="IPR016040">
    <property type="entry name" value="NAD(P)-bd_dom"/>
</dbReference>
<dbReference type="EMBL" id="VFPH01000003">
    <property type="protein sequence ID" value="TQM35784.1"/>
    <property type="molecule type" value="Genomic_DNA"/>
</dbReference>
<dbReference type="RefSeq" id="WP_142107088.1">
    <property type="nucleotide sequence ID" value="NZ_VFPH01000003.1"/>
</dbReference>
<protein>
    <submittedName>
        <fullName evidence="2">Uncharacterized protein YbjT (DUF2867 family)</fullName>
    </submittedName>
</protein>
<dbReference type="Gene3D" id="3.40.50.720">
    <property type="entry name" value="NAD(P)-binding Rossmann-like Domain"/>
    <property type="match status" value="1"/>
</dbReference>
<evidence type="ECO:0000313" key="3">
    <source>
        <dbReference type="Proteomes" id="UP000319818"/>
    </source>
</evidence>
<dbReference type="InterPro" id="IPR052718">
    <property type="entry name" value="NmrA-type_oxidoreductase"/>
</dbReference>
<evidence type="ECO:0000259" key="1">
    <source>
        <dbReference type="Pfam" id="PF13460"/>
    </source>
</evidence>
<dbReference type="AlphaFoldDB" id="A0A543FPY6"/>
<comment type="caution">
    <text evidence="2">The sequence shown here is derived from an EMBL/GenBank/DDBJ whole genome shotgun (WGS) entry which is preliminary data.</text>
</comment>
<evidence type="ECO:0000313" key="2">
    <source>
        <dbReference type="EMBL" id="TQM35784.1"/>
    </source>
</evidence>
<reference evidence="2 3" key="1">
    <citation type="submission" date="2019-06" db="EMBL/GenBank/DDBJ databases">
        <title>Sequencing the genomes of 1000 actinobacteria strains.</title>
        <authorList>
            <person name="Klenk H.-P."/>
        </authorList>
    </citation>
    <scope>NUCLEOTIDE SEQUENCE [LARGE SCALE GENOMIC DNA]</scope>
    <source>
        <strain evidence="2 3">DSM 45511</strain>
    </source>
</reference>
<organism evidence="2 3">
    <name type="scientific">Pseudonocardia cypriaca</name>
    <dbReference type="NCBI Taxonomy" id="882449"/>
    <lineage>
        <taxon>Bacteria</taxon>
        <taxon>Bacillati</taxon>
        <taxon>Actinomycetota</taxon>
        <taxon>Actinomycetes</taxon>
        <taxon>Pseudonocardiales</taxon>
        <taxon>Pseudonocardiaceae</taxon>
        <taxon>Pseudonocardia</taxon>
    </lineage>
</organism>
<feature type="domain" description="NAD(P)-binding" evidence="1">
    <location>
        <begin position="6"/>
        <end position="142"/>
    </location>
</feature>
<proteinExistence type="predicted"/>
<dbReference type="InterPro" id="IPR036291">
    <property type="entry name" value="NAD(P)-bd_dom_sf"/>
</dbReference>
<gene>
    <name evidence="2" type="ORF">FB388_7226</name>
</gene>
<dbReference type="Pfam" id="PF13460">
    <property type="entry name" value="NAD_binding_10"/>
    <property type="match status" value="1"/>
</dbReference>